<dbReference type="InterPro" id="IPR027417">
    <property type="entry name" value="P-loop_NTPase"/>
</dbReference>
<dbReference type="EMBL" id="MFTT01000034">
    <property type="protein sequence ID" value="OGI69055.1"/>
    <property type="molecule type" value="Genomic_DNA"/>
</dbReference>
<accession>A0A1F6VHN5</accession>
<reference evidence="3 4" key="1">
    <citation type="journal article" date="2016" name="Nat. Commun.">
        <title>Thousands of microbial genomes shed light on interconnected biogeochemical processes in an aquifer system.</title>
        <authorList>
            <person name="Anantharaman K."/>
            <person name="Brown C.T."/>
            <person name="Hug L.A."/>
            <person name="Sharon I."/>
            <person name="Castelle C.J."/>
            <person name="Probst A.J."/>
            <person name="Thomas B.C."/>
            <person name="Singh A."/>
            <person name="Wilkins M.J."/>
            <person name="Karaoz U."/>
            <person name="Brodie E.L."/>
            <person name="Williams K.H."/>
            <person name="Hubbard S.S."/>
            <person name="Banfield J.F."/>
        </authorList>
    </citation>
    <scope>NUCLEOTIDE SEQUENCE [LARGE SCALE GENOMIC DNA]</scope>
</reference>
<dbReference type="NCBIfam" id="NF045971">
    <property type="entry name" value="conju_CD1110"/>
    <property type="match status" value="1"/>
</dbReference>
<dbReference type="STRING" id="1801743.A2824_00525"/>
<comment type="caution">
    <text evidence="3">The sequence shown here is derived from an EMBL/GenBank/DDBJ whole genome shotgun (WGS) entry which is preliminary data.</text>
</comment>
<sequence>MKLLDKILGKGKGAAGAGGKILPVLPADIYRAATLELQDIIAPAALKTESKKITLGDRLIKTFFVISYPRFLTDNWFTPIINLDKIFDVSIFIHPIDTSKILKQFQKKVAEVQSQISIRESRGLVRDPVLDTALGDLESLRDSLQQAQEKIFDVGLYISIYGESEDDLFRIENEIKSILESRLIYIRPALFQQQDGFESVIPTATDLLEVHQKLNSEPLSSIFPFVSFDLTSDKGILYGVNRHNSSLVIFDRFSMENYNSVIFAKSGAGKSFMTKLEILRTLMFDVDVLVIDPEKEYEYLAEAVGGRYFSISLSSPHHINPFDLPLPREDEAPADVLRSHIITLVGLFRIMLGGLTPEEDAIVDRAIAETYALKDITPDSDFSKAEPPLLSDFESVLAGMDGAESILTKLTKYTHGTWSTFINQPTNVDINKKFIVFSIRDMEDELKPVAMYIIMNFIWSSIRRVLKKRLLVVDEAWWMMKSEDTASFLFSIAKRGRKYYLGLATITQDVGDFMRSPYGIPIVTNSSIQILLKQSPSNTDILQKTFNLTDEEKYLLLESGVGEGIFFAGLKHVAIKVIASYTEDQIITTDPAQILAIQRSKQELAMAAAEAPPPNLPLTKGEEKEGVPSTKEIFEKEIEEGLKIKEEITQKRQKEAKTRAIENKVAGLEEDFVKTLGEIEALEKEFRS</sequence>
<dbReference type="SUPFAM" id="SSF52540">
    <property type="entry name" value="P-loop containing nucleoside triphosphate hydrolases"/>
    <property type="match status" value="1"/>
</dbReference>
<proteinExistence type="predicted"/>
<dbReference type="Pfam" id="PF19044">
    <property type="entry name" value="P-loop_TraG"/>
    <property type="match status" value="1"/>
</dbReference>
<evidence type="ECO:0000256" key="1">
    <source>
        <dbReference type="SAM" id="Coils"/>
    </source>
</evidence>
<dbReference type="PANTHER" id="PTHR30121:SF6">
    <property type="entry name" value="SLR6007 PROTEIN"/>
    <property type="match status" value="1"/>
</dbReference>
<evidence type="ECO:0000259" key="2">
    <source>
        <dbReference type="Pfam" id="PF19044"/>
    </source>
</evidence>
<evidence type="ECO:0000313" key="4">
    <source>
        <dbReference type="Proteomes" id="UP000178059"/>
    </source>
</evidence>
<feature type="domain" description="TraG P-loop" evidence="2">
    <location>
        <begin position="254"/>
        <end position="557"/>
    </location>
</feature>
<dbReference type="Proteomes" id="UP000178059">
    <property type="component" value="Unassembled WGS sequence"/>
</dbReference>
<evidence type="ECO:0000313" key="3">
    <source>
        <dbReference type="EMBL" id="OGI69055.1"/>
    </source>
</evidence>
<dbReference type="Gene3D" id="1.10.8.730">
    <property type="match status" value="1"/>
</dbReference>
<dbReference type="Gene3D" id="3.40.50.300">
    <property type="entry name" value="P-loop containing nucleotide triphosphate hydrolases"/>
    <property type="match status" value="1"/>
</dbReference>
<feature type="coiled-coil region" evidence="1">
    <location>
        <begin position="651"/>
        <end position="685"/>
    </location>
</feature>
<dbReference type="PANTHER" id="PTHR30121">
    <property type="entry name" value="UNCHARACTERIZED PROTEIN YJGR-RELATED"/>
    <property type="match status" value="1"/>
</dbReference>
<dbReference type="InterPro" id="IPR043964">
    <property type="entry name" value="P-loop_TraG"/>
</dbReference>
<dbReference type="AlphaFoldDB" id="A0A1F6VHN5"/>
<organism evidence="3 4">
    <name type="scientific">Candidatus Nomurabacteria bacterium RIFCSPHIGHO2_01_FULL_42_16</name>
    <dbReference type="NCBI Taxonomy" id="1801743"/>
    <lineage>
        <taxon>Bacteria</taxon>
        <taxon>Candidatus Nomuraibacteriota</taxon>
    </lineage>
</organism>
<gene>
    <name evidence="3" type="ORF">A2824_00525</name>
</gene>
<keyword evidence="1" id="KW-0175">Coiled coil</keyword>
<protein>
    <submittedName>
        <fullName evidence="3">Conjugal transfer protein TraC</fullName>
    </submittedName>
</protein>
<name>A0A1F6VHN5_9BACT</name>
<dbReference type="InterPro" id="IPR051162">
    <property type="entry name" value="T4SS_component"/>
</dbReference>